<feature type="transmembrane region" description="Helical" evidence="12">
    <location>
        <begin position="542"/>
        <end position="562"/>
    </location>
</feature>
<keyword evidence="9 10" id="KW-0807">Transducer</keyword>
<feature type="transmembrane region" description="Helical" evidence="12">
    <location>
        <begin position="257"/>
        <end position="277"/>
    </location>
</feature>
<dbReference type="Proteomes" id="UP001217089">
    <property type="component" value="Unassembled WGS sequence"/>
</dbReference>
<evidence type="ECO:0000256" key="7">
    <source>
        <dbReference type="ARBA" id="ARBA00023157"/>
    </source>
</evidence>
<dbReference type="InterPro" id="IPR000276">
    <property type="entry name" value="GPCR_Rhodpsn"/>
</dbReference>
<feature type="transmembrane region" description="Helical" evidence="12">
    <location>
        <begin position="215"/>
        <end position="236"/>
    </location>
</feature>
<keyword evidence="15" id="KW-1185">Reference proteome</keyword>
<organism evidence="14 15">
    <name type="scientific">Tegillarca granosa</name>
    <name type="common">Malaysian cockle</name>
    <name type="synonym">Anadara granosa</name>
    <dbReference type="NCBI Taxonomy" id="220873"/>
    <lineage>
        <taxon>Eukaryota</taxon>
        <taxon>Metazoa</taxon>
        <taxon>Spiralia</taxon>
        <taxon>Lophotrochozoa</taxon>
        <taxon>Mollusca</taxon>
        <taxon>Bivalvia</taxon>
        <taxon>Autobranchia</taxon>
        <taxon>Pteriomorphia</taxon>
        <taxon>Arcoida</taxon>
        <taxon>Arcoidea</taxon>
        <taxon>Arcidae</taxon>
        <taxon>Tegillarca</taxon>
    </lineage>
</organism>
<evidence type="ECO:0000256" key="6">
    <source>
        <dbReference type="ARBA" id="ARBA00023136"/>
    </source>
</evidence>
<gene>
    <name evidence="14" type="ORF">KUTeg_006004</name>
</gene>
<evidence type="ECO:0000256" key="9">
    <source>
        <dbReference type="ARBA" id="ARBA00023224"/>
    </source>
</evidence>
<name>A0ABQ9FJY9_TEGGR</name>
<dbReference type="InterPro" id="IPR017452">
    <property type="entry name" value="GPCR_Rhodpsn_7TM"/>
</dbReference>
<dbReference type="PRINTS" id="PR00237">
    <property type="entry name" value="GPCRRHODOPSN"/>
</dbReference>
<dbReference type="EMBL" id="JARBDR010000328">
    <property type="protein sequence ID" value="KAJ8315990.1"/>
    <property type="molecule type" value="Genomic_DNA"/>
</dbReference>
<evidence type="ECO:0000256" key="4">
    <source>
        <dbReference type="ARBA" id="ARBA00022989"/>
    </source>
</evidence>
<feature type="transmembrane region" description="Helical" evidence="12">
    <location>
        <begin position="582"/>
        <end position="606"/>
    </location>
</feature>
<evidence type="ECO:0000259" key="13">
    <source>
        <dbReference type="PROSITE" id="PS50262"/>
    </source>
</evidence>
<keyword evidence="5 10" id="KW-0297">G-protein coupled receptor</keyword>
<feature type="region of interest" description="Disordered" evidence="11">
    <location>
        <begin position="459"/>
        <end position="492"/>
    </location>
</feature>
<dbReference type="SMART" id="SM01381">
    <property type="entry name" value="7TM_GPCR_Srsx"/>
    <property type="match status" value="1"/>
</dbReference>
<feature type="transmembrane region" description="Helical" evidence="12">
    <location>
        <begin position="178"/>
        <end position="200"/>
    </location>
</feature>
<evidence type="ECO:0000256" key="1">
    <source>
        <dbReference type="ARBA" id="ARBA00004651"/>
    </source>
</evidence>
<proteinExistence type="inferred from homology"/>
<feature type="domain" description="G-protein coupled receptors family 1 profile" evidence="13">
    <location>
        <begin position="157"/>
        <end position="603"/>
    </location>
</feature>
<feature type="transmembrane region" description="Helical" evidence="12">
    <location>
        <begin position="297"/>
        <end position="318"/>
    </location>
</feature>
<evidence type="ECO:0000313" key="15">
    <source>
        <dbReference type="Proteomes" id="UP001217089"/>
    </source>
</evidence>
<dbReference type="Gene3D" id="1.20.1070.10">
    <property type="entry name" value="Rhodopsin 7-helix transmembrane proteins"/>
    <property type="match status" value="2"/>
</dbReference>
<feature type="compositionally biased region" description="Polar residues" evidence="11">
    <location>
        <begin position="399"/>
        <end position="412"/>
    </location>
</feature>
<dbReference type="PANTHER" id="PTHR24248">
    <property type="entry name" value="ADRENERGIC RECEPTOR-RELATED G-PROTEIN COUPLED RECEPTOR"/>
    <property type="match status" value="1"/>
</dbReference>
<dbReference type="PROSITE" id="PS50262">
    <property type="entry name" value="G_PROTEIN_RECEP_F1_2"/>
    <property type="match status" value="1"/>
</dbReference>
<evidence type="ECO:0000256" key="8">
    <source>
        <dbReference type="ARBA" id="ARBA00023170"/>
    </source>
</evidence>
<reference evidence="14 15" key="1">
    <citation type="submission" date="2022-12" db="EMBL/GenBank/DDBJ databases">
        <title>Chromosome-level genome of Tegillarca granosa.</title>
        <authorList>
            <person name="Kim J."/>
        </authorList>
    </citation>
    <scope>NUCLEOTIDE SEQUENCE [LARGE SCALE GENOMIC DNA]</scope>
    <source>
        <strain evidence="14">Teg-2019</strain>
        <tissue evidence="14">Adductor muscle</tissue>
    </source>
</reference>
<keyword evidence="2" id="KW-1003">Cell membrane</keyword>
<evidence type="ECO:0000313" key="14">
    <source>
        <dbReference type="EMBL" id="KAJ8315990.1"/>
    </source>
</evidence>
<protein>
    <recommendedName>
        <fullName evidence="13">G-protein coupled receptors family 1 profile domain-containing protein</fullName>
    </recommendedName>
</protein>
<evidence type="ECO:0000256" key="5">
    <source>
        <dbReference type="ARBA" id="ARBA00023040"/>
    </source>
</evidence>
<evidence type="ECO:0000256" key="10">
    <source>
        <dbReference type="RuleBase" id="RU000688"/>
    </source>
</evidence>
<accession>A0ABQ9FJY9</accession>
<feature type="compositionally biased region" description="Basic and acidic residues" evidence="11">
    <location>
        <begin position="1"/>
        <end position="13"/>
    </location>
</feature>
<keyword evidence="4 12" id="KW-1133">Transmembrane helix</keyword>
<feature type="compositionally biased region" description="Acidic residues" evidence="11">
    <location>
        <begin position="423"/>
        <end position="433"/>
    </location>
</feature>
<feature type="region of interest" description="Disordered" evidence="11">
    <location>
        <begin position="1"/>
        <end position="48"/>
    </location>
</feature>
<feature type="transmembrane region" description="Helical" evidence="12">
    <location>
        <begin position="142"/>
        <end position="166"/>
    </location>
</feature>
<dbReference type="PANTHER" id="PTHR24248:SF125">
    <property type="entry name" value="DOPAMINE D2-LIKE RECEPTOR"/>
    <property type="match status" value="1"/>
</dbReference>
<evidence type="ECO:0000256" key="12">
    <source>
        <dbReference type="SAM" id="Phobius"/>
    </source>
</evidence>
<comment type="similarity">
    <text evidence="10">Belongs to the G-protein coupled receptor 1 family.</text>
</comment>
<keyword evidence="7" id="KW-1015">Disulfide bond</keyword>
<feature type="compositionally biased region" description="Polar residues" evidence="11">
    <location>
        <begin position="35"/>
        <end position="48"/>
    </location>
</feature>
<dbReference type="PROSITE" id="PS00237">
    <property type="entry name" value="G_PROTEIN_RECEP_F1_1"/>
    <property type="match status" value="1"/>
</dbReference>
<dbReference type="Pfam" id="PF00001">
    <property type="entry name" value="7tm_1"/>
    <property type="match status" value="2"/>
</dbReference>
<comment type="caution">
    <text evidence="14">The sequence shown here is derived from an EMBL/GenBank/DDBJ whole genome shotgun (WGS) entry which is preliminary data.</text>
</comment>
<evidence type="ECO:0000256" key="2">
    <source>
        <dbReference type="ARBA" id="ARBA00022475"/>
    </source>
</evidence>
<keyword evidence="8 10" id="KW-0675">Receptor</keyword>
<keyword evidence="6 12" id="KW-0472">Membrane</keyword>
<sequence>MDQLRSRLLRDSHSSSSDPHQSGKGTYLGNLGQYGVTQSSTPKHSVQTNMDFQGGVKALNIAPLHSKNPEEYSSDNLPYTTNTSSEDSTTVFPLSDFMPFLCDLNSTSCLNETSIFNISQSNATSVTFGNSTGDDGTGSFRYWTLFLLLFPIFTVFGNVLVCMSVYRERTLRTATNYFICSLAIADLMVAVLVMPGAVYMEVKQYWALSDALCDAWVASDVMACTASILNLTAISVDRFIAVTQPIKYSKHKNSKRVFVTLALTWVISAAIAAPIALGVNYSDRRQEGVCAFFNSDFIIYSSMGSFYIPSLIMIFLYYRIYRVLHLRARASMAHKKERELKKQVTSKVIENTATVNASKIEPTVTTGLASSMDNGKISTYNTNKCQNQLALPIPEEDTITNVGTMTDSQSSERYNEEEKSPESIDEADDDENDNDNKGGQLIVNPIAVKQIEITIDGNGNGTCTTTTQTETETRFDSPALHRKSDKRNKEDNSITGFVNRKCQQKRRKEKRTAAKFNFHMRTSRKRKEKSSSKREKKATKTLAIVLGVFLFCWVPFFTINIINAICIRYDLFETSSVCNLDMILFNFFVWLGYINSFLNPVIYTIFNPEFRKAFKRILTQKCY</sequence>
<feature type="compositionally biased region" description="Basic and acidic residues" evidence="11">
    <location>
        <begin position="413"/>
        <end position="422"/>
    </location>
</feature>
<dbReference type="SUPFAM" id="SSF81321">
    <property type="entry name" value="Family A G protein-coupled receptor-like"/>
    <property type="match status" value="1"/>
</dbReference>
<comment type="subcellular location">
    <subcellularLocation>
        <location evidence="1">Cell membrane</location>
        <topology evidence="1">Multi-pass membrane protein</topology>
    </subcellularLocation>
</comment>
<keyword evidence="3 10" id="KW-0812">Transmembrane</keyword>
<evidence type="ECO:0000256" key="3">
    <source>
        <dbReference type="ARBA" id="ARBA00022692"/>
    </source>
</evidence>
<feature type="region of interest" description="Disordered" evidence="11">
    <location>
        <begin position="395"/>
        <end position="440"/>
    </location>
</feature>
<evidence type="ECO:0000256" key="11">
    <source>
        <dbReference type="SAM" id="MobiDB-lite"/>
    </source>
</evidence>